<sequence>MNTTLSPNLNSSTSLCLCTVSVRLSSLDGTKAKDLEASNSSFLNSNFMFMLYVVCCMLYVCMLYVVCCMLYVVCCMLYVVCCMLYVVYCILHIVVYISISPVDIIFKERWEDDITSKKRLVSK</sequence>
<name>A0A5N6KB26_MONLA</name>
<evidence type="ECO:0000313" key="2">
    <source>
        <dbReference type="EMBL" id="KAB8300400.1"/>
    </source>
</evidence>
<proteinExistence type="predicted"/>
<keyword evidence="1" id="KW-1133">Transmembrane helix</keyword>
<evidence type="ECO:0000313" key="3">
    <source>
        <dbReference type="Proteomes" id="UP000326757"/>
    </source>
</evidence>
<gene>
    <name evidence="2" type="ORF">EYC80_000578</name>
</gene>
<evidence type="ECO:0000256" key="1">
    <source>
        <dbReference type="SAM" id="Phobius"/>
    </source>
</evidence>
<dbReference type="Proteomes" id="UP000326757">
    <property type="component" value="Unassembled WGS sequence"/>
</dbReference>
<feature type="transmembrane region" description="Helical" evidence="1">
    <location>
        <begin position="77"/>
        <end position="99"/>
    </location>
</feature>
<reference evidence="2 3" key="1">
    <citation type="submission" date="2019-06" db="EMBL/GenBank/DDBJ databases">
        <title>Genome Sequence of the Brown Rot Fungal Pathogen Monilinia laxa.</title>
        <authorList>
            <person name="De Miccolis Angelini R.M."/>
            <person name="Landi L."/>
            <person name="Abate D."/>
            <person name="Pollastro S."/>
            <person name="Romanazzi G."/>
            <person name="Faretra F."/>
        </authorList>
    </citation>
    <scope>NUCLEOTIDE SEQUENCE [LARGE SCALE GENOMIC DNA]</scope>
    <source>
        <strain evidence="2 3">Mlax316</strain>
    </source>
</reference>
<accession>A0A5N6KB26</accession>
<keyword evidence="1" id="KW-0472">Membrane</keyword>
<protein>
    <submittedName>
        <fullName evidence="2">Uncharacterized protein</fullName>
    </submittedName>
</protein>
<keyword evidence="3" id="KW-1185">Reference proteome</keyword>
<dbReference type="EMBL" id="VIGI01000005">
    <property type="protein sequence ID" value="KAB8300400.1"/>
    <property type="molecule type" value="Genomic_DNA"/>
</dbReference>
<organism evidence="2 3">
    <name type="scientific">Monilinia laxa</name>
    <name type="common">Brown rot fungus</name>
    <name type="synonym">Sclerotinia laxa</name>
    <dbReference type="NCBI Taxonomy" id="61186"/>
    <lineage>
        <taxon>Eukaryota</taxon>
        <taxon>Fungi</taxon>
        <taxon>Dikarya</taxon>
        <taxon>Ascomycota</taxon>
        <taxon>Pezizomycotina</taxon>
        <taxon>Leotiomycetes</taxon>
        <taxon>Helotiales</taxon>
        <taxon>Sclerotiniaceae</taxon>
        <taxon>Monilinia</taxon>
    </lineage>
</organism>
<dbReference type="AlphaFoldDB" id="A0A5N6KB26"/>
<feature type="transmembrane region" description="Helical" evidence="1">
    <location>
        <begin position="49"/>
        <end position="72"/>
    </location>
</feature>
<comment type="caution">
    <text evidence="2">The sequence shown here is derived from an EMBL/GenBank/DDBJ whole genome shotgun (WGS) entry which is preliminary data.</text>
</comment>
<keyword evidence="1" id="KW-0812">Transmembrane</keyword>